<evidence type="ECO:0000256" key="5">
    <source>
        <dbReference type="ARBA" id="ARBA00022833"/>
    </source>
</evidence>
<keyword evidence="4 9" id="KW-0863">Zinc-finger</keyword>
<feature type="domain" description="C2H2-type" evidence="10">
    <location>
        <begin position="36"/>
        <end position="63"/>
    </location>
</feature>
<dbReference type="PANTHER" id="PTHR24399">
    <property type="entry name" value="ZINC FINGER AND BTB DOMAIN-CONTAINING"/>
    <property type="match status" value="1"/>
</dbReference>
<keyword evidence="7" id="KW-0804">Transcription</keyword>
<keyword evidence="6" id="KW-0805">Transcription regulation</keyword>
<dbReference type="AlphaFoldDB" id="A0A2G5VCV5"/>
<dbReference type="GO" id="GO:0005654">
    <property type="term" value="C:nucleoplasm"/>
    <property type="evidence" value="ECO:0007669"/>
    <property type="project" value="TreeGrafter"/>
</dbReference>
<evidence type="ECO:0000313" key="12">
    <source>
        <dbReference type="Proteomes" id="UP000230233"/>
    </source>
</evidence>
<evidence type="ECO:0000259" key="10">
    <source>
        <dbReference type="PROSITE" id="PS50157"/>
    </source>
</evidence>
<reference evidence="12" key="1">
    <citation type="submission" date="2017-10" db="EMBL/GenBank/DDBJ databases">
        <title>Rapid genome shrinkage in a self-fertile nematode reveals novel sperm competition proteins.</title>
        <authorList>
            <person name="Yin D."/>
            <person name="Schwarz E.M."/>
            <person name="Thomas C.G."/>
            <person name="Felde R.L."/>
            <person name="Korf I.F."/>
            <person name="Cutter A.D."/>
            <person name="Schartner C.M."/>
            <person name="Ralston E.J."/>
            <person name="Meyer B.J."/>
            <person name="Haag E.S."/>
        </authorList>
    </citation>
    <scope>NUCLEOTIDE SEQUENCE [LARGE SCALE GENOMIC DNA]</scope>
    <source>
        <strain evidence="12">JU1422</strain>
    </source>
</reference>
<dbReference type="FunFam" id="3.30.160.60:FF:000145">
    <property type="entry name" value="Zinc finger protein 574"/>
    <property type="match status" value="1"/>
</dbReference>
<dbReference type="GO" id="GO:0008270">
    <property type="term" value="F:zinc ion binding"/>
    <property type="evidence" value="ECO:0007669"/>
    <property type="project" value="UniProtKB-KW"/>
</dbReference>
<evidence type="ECO:0000256" key="2">
    <source>
        <dbReference type="ARBA" id="ARBA00022723"/>
    </source>
</evidence>
<evidence type="ECO:0000256" key="4">
    <source>
        <dbReference type="ARBA" id="ARBA00022771"/>
    </source>
</evidence>
<sequence length="169" mass="19871">MSTKDIYNCEECSKSFASKKGLNQHSFTHIPGGPSFQCEICSKSFKYKSNLYEHLSIHSDSEPYSCPYCDKKTRYHCSICCYEFARKTDCIFHYQYFHPNLQMELFCHICLRIFPNQEEFQKHVGYHQNTSRVMMNSPSITWPKIYIPTGEDILTALNSGWHQQPATYF</sequence>
<keyword evidence="5" id="KW-0862">Zinc</keyword>
<dbReference type="Pfam" id="PF13894">
    <property type="entry name" value="zf-C2H2_4"/>
    <property type="match status" value="1"/>
</dbReference>
<evidence type="ECO:0000313" key="11">
    <source>
        <dbReference type="EMBL" id="PIC49511.1"/>
    </source>
</evidence>
<organism evidence="11 12">
    <name type="scientific">Caenorhabditis nigoni</name>
    <dbReference type="NCBI Taxonomy" id="1611254"/>
    <lineage>
        <taxon>Eukaryota</taxon>
        <taxon>Metazoa</taxon>
        <taxon>Ecdysozoa</taxon>
        <taxon>Nematoda</taxon>
        <taxon>Chromadorea</taxon>
        <taxon>Rhabditida</taxon>
        <taxon>Rhabditina</taxon>
        <taxon>Rhabditomorpha</taxon>
        <taxon>Rhabditoidea</taxon>
        <taxon>Rhabditidae</taxon>
        <taxon>Peloderinae</taxon>
        <taxon>Caenorhabditis</taxon>
    </lineage>
</organism>
<comment type="subcellular location">
    <subcellularLocation>
        <location evidence="1">Nucleus</location>
    </subcellularLocation>
</comment>
<evidence type="ECO:0000256" key="8">
    <source>
        <dbReference type="ARBA" id="ARBA00023242"/>
    </source>
</evidence>
<evidence type="ECO:0000256" key="6">
    <source>
        <dbReference type="ARBA" id="ARBA00023015"/>
    </source>
</evidence>
<dbReference type="GO" id="GO:0001227">
    <property type="term" value="F:DNA-binding transcription repressor activity, RNA polymerase II-specific"/>
    <property type="evidence" value="ECO:0007669"/>
    <property type="project" value="TreeGrafter"/>
</dbReference>
<dbReference type="PROSITE" id="PS00028">
    <property type="entry name" value="ZINC_FINGER_C2H2_1"/>
    <property type="match status" value="4"/>
</dbReference>
<dbReference type="EMBL" id="PDUG01000002">
    <property type="protein sequence ID" value="PIC49511.1"/>
    <property type="molecule type" value="Genomic_DNA"/>
</dbReference>
<proteinExistence type="predicted"/>
<keyword evidence="3" id="KW-0677">Repeat</keyword>
<keyword evidence="12" id="KW-1185">Reference proteome</keyword>
<dbReference type="SUPFAM" id="SSF57667">
    <property type="entry name" value="beta-beta-alpha zinc fingers"/>
    <property type="match status" value="2"/>
</dbReference>
<accession>A0A2G5VCV5</accession>
<comment type="caution">
    <text evidence="11">The sequence shown here is derived from an EMBL/GenBank/DDBJ whole genome shotgun (WGS) entry which is preliminary data.</text>
</comment>
<dbReference type="InterPro" id="IPR036236">
    <property type="entry name" value="Znf_C2H2_sf"/>
</dbReference>
<evidence type="ECO:0000256" key="9">
    <source>
        <dbReference type="PROSITE-ProRule" id="PRU00042"/>
    </source>
</evidence>
<name>A0A2G5VCV5_9PELO</name>
<dbReference type="GO" id="GO:0000978">
    <property type="term" value="F:RNA polymerase II cis-regulatory region sequence-specific DNA binding"/>
    <property type="evidence" value="ECO:0007669"/>
    <property type="project" value="TreeGrafter"/>
</dbReference>
<keyword evidence="8" id="KW-0539">Nucleus</keyword>
<protein>
    <recommendedName>
        <fullName evidence="10">C2H2-type domain-containing protein</fullName>
    </recommendedName>
</protein>
<keyword evidence="2" id="KW-0479">Metal-binding</keyword>
<gene>
    <name evidence="11" type="primary">Cnig_chr_II.g8096</name>
    <name evidence="11" type="ORF">B9Z55_008096</name>
</gene>
<dbReference type="Pfam" id="PF00096">
    <property type="entry name" value="zf-C2H2"/>
    <property type="match status" value="1"/>
</dbReference>
<dbReference type="OrthoDB" id="10004641at2759"/>
<feature type="domain" description="C2H2-type" evidence="10">
    <location>
        <begin position="7"/>
        <end position="34"/>
    </location>
</feature>
<dbReference type="PANTHER" id="PTHR24399:SF23">
    <property type="entry name" value="C2H2-TYPE DOMAIN-CONTAINING PROTEIN"/>
    <property type="match status" value="1"/>
</dbReference>
<evidence type="ECO:0000256" key="1">
    <source>
        <dbReference type="ARBA" id="ARBA00004123"/>
    </source>
</evidence>
<dbReference type="SMART" id="SM00355">
    <property type="entry name" value="ZnF_C2H2"/>
    <property type="match status" value="4"/>
</dbReference>
<evidence type="ECO:0000256" key="3">
    <source>
        <dbReference type="ARBA" id="ARBA00022737"/>
    </source>
</evidence>
<evidence type="ECO:0000256" key="7">
    <source>
        <dbReference type="ARBA" id="ARBA00023163"/>
    </source>
</evidence>
<dbReference type="InterPro" id="IPR013087">
    <property type="entry name" value="Znf_C2H2_type"/>
</dbReference>
<dbReference type="PROSITE" id="PS50157">
    <property type="entry name" value="ZINC_FINGER_C2H2_2"/>
    <property type="match status" value="2"/>
</dbReference>
<dbReference type="Gene3D" id="3.30.160.60">
    <property type="entry name" value="Classic Zinc Finger"/>
    <property type="match status" value="2"/>
</dbReference>
<dbReference type="Proteomes" id="UP000230233">
    <property type="component" value="Chromosome II"/>
</dbReference>